<keyword evidence="1" id="KW-0175">Coiled coil</keyword>
<evidence type="ECO:0000256" key="1">
    <source>
        <dbReference type="SAM" id="Coils"/>
    </source>
</evidence>
<keyword evidence="3" id="KW-1185">Reference proteome</keyword>
<reference evidence="2 3" key="1">
    <citation type="submission" date="2018-03" db="EMBL/GenBank/DDBJ databases">
        <title>Draft genome sequence of Rohu Carp (Labeo rohita).</title>
        <authorList>
            <person name="Das P."/>
            <person name="Kushwaha B."/>
            <person name="Joshi C.G."/>
            <person name="Kumar D."/>
            <person name="Nagpure N.S."/>
            <person name="Sahoo L."/>
            <person name="Das S.P."/>
            <person name="Bit A."/>
            <person name="Patnaik S."/>
            <person name="Meher P.K."/>
            <person name="Jayasankar P."/>
            <person name="Koringa P.G."/>
            <person name="Patel N.V."/>
            <person name="Hinsu A.T."/>
            <person name="Kumar R."/>
            <person name="Pandey M."/>
            <person name="Agarwal S."/>
            <person name="Srivastava S."/>
            <person name="Singh M."/>
            <person name="Iquebal M.A."/>
            <person name="Jaiswal S."/>
            <person name="Angadi U.B."/>
            <person name="Kumar N."/>
            <person name="Raza M."/>
            <person name="Shah T.M."/>
            <person name="Rai A."/>
            <person name="Jena J.K."/>
        </authorList>
    </citation>
    <scope>NUCLEOTIDE SEQUENCE [LARGE SCALE GENOMIC DNA]</scope>
    <source>
        <strain evidence="2">DASCIFA01</strain>
        <tissue evidence="2">Testis</tissue>
    </source>
</reference>
<feature type="coiled-coil region" evidence="1">
    <location>
        <begin position="99"/>
        <end position="222"/>
    </location>
</feature>
<dbReference type="AlphaFoldDB" id="A0A498NGZ2"/>
<proteinExistence type="predicted"/>
<dbReference type="EMBL" id="QBIY01011513">
    <property type="protein sequence ID" value="RXN31115.1"/>
    <property type="molecule type" value="Genomic_DNA"/>
</dbReference>
<protein>
    <submittedName>
        <fullName evidence="2">Tripartite motif-containing 16-like protein</fullName>
    </submittedName>
</protein>
<sequence length="350" mass="40354">MCVLSTFEDVPSITQHTHLSFKDISISAFREVLEDVCLQQTARISREVSNVHVAQTPEPKTPNAFWQCVWTLGQNSPFCRTEAENLLTLIFEKTTKKWLNLQRKELKEIKEACQKLIEERERGQQDLSEAVKLLKKELEKIKVGCQKLIQERERGQRELTEAAKLLKNELKKIKEACQKLIQERERGQQDISEAVKPLKKELKKINTKYQKLIKESERSQQELGEAVKFFKVGFLKPYLVIEVSNVHIAQTPEPKTPNAFWQLSCVHAAKSQEPKTLDDFLQLSNVHVAESPEPKTPNEFLQLSYVHVAKPQEPKTPDDFLQCKNIKNSVKCSHCTDSRTKDSKCILAMF</sequence>
<accession>A0A498NGZ2</accession>
<dbReference type="STRING" id="84645.A0A498NGZ2"/>
<organism evidence="2 3">
    <name type="scientific">Labeo rohita</name>
    <name type="common">Indian major carp</name>
    <name type="synonym">Cyprinus rohita</name>
    <dbReference type="NCBI Taxonomy" id="84645"/>
    <lineage>
        <taxon>Eukaryota</taxon>
        <taxon>Metazoa</taxon>
        <taxon>Chordata</taxon>
        <taxon>Craniata</taxon>
        <taxon>Vertebrata</taxon>
        <taxon>Euteleostomi</taxon>
        <taxon>Actinopterygii</taxon>
        <taxon>Neopterygii</taxon>
        <taxon>Teleostei</taxon>
        <taxon>Ostariophysi</taxon>
        <taxon>Cypriniformes</taxon>
        <taxon>Cyprinidae</taxon>
        <taxon>Labeoninae</taxon>
        <taxon>Labeonini</taxon>
        <taxon>Labeo</taxon>
    </lineage>
</organism>
<dbReference type="Proteomes" id="UP000290572">
    <property type="component" value="Unassembled WGS sequence"/>
</dbReference>
<comment type="caution">
    <text evidence="2">The sequence shown here is derived from an EMBL/GenBank/DDBJ whole genome shotgun (WGS) entry which is preliminary data.</text>
</comment>
<name>A0A498NGZ2_LABRO</name>
<evidence type="ECO:0000313" key="3">
    <source>
        <dbReference type="Proteomes" id="UP000290572"/>
    </source>
</evidence>
<evidence type="ECO:0000313" key="2">
    <source>
        <dbReference type="EMBL" id="RXN31115.1"/>
    </source>
</evidence>
<gene>
    <name evidence="2" type="ORF">ROHU_004831</name>
</gene>